<dbReference type="Proteomes" id="UP001170624">
    <property type="component" value="Unassembled WGS sequence"/>
</dbReference>
<reference evidence="2" key="2">
    <citation type="submission" date="2017-07" db="EMBL/GenBank/DDBJ databases">
        <authorList>
            <person name="Gomez-Gil B."/>
            <person name="Enciso-Ibarra K."/>
        </authorList>
    </citation>
    <scope>NUCLEOTIDE SEQUENCE</scope>
    <source>
        <strain evidence="2">CAIM 1827</strain>
    </source>
</reference>
<dbReference type="EMBL" id="NOIF01000097">
    <property type="protein sequence ID" value="OZS43163.1"/>
    <property type="molecule type" value="Genomic_DNA"/>
</dbReference>
<dbReference type="InterPro" id="IPR005358">
    <property type="entry name" value="Puta_zinc/iron-chelating_dom"/>
</dbReference>
<organism evidence="1 4">
    <name type="scientific">Photobacterium sanguinicancri</name>
    <dbReference type="NCBI Taxonomy" id="875932"/>
    <lineage>
        <taxon>Bacteria</taxon>
        <taxon>Pseudomonadati</taxon>
        <taxon>Pseudomonadota</taxon>
        <taxon>Gammaproteobacteria</taxon>
        <taxon>Vibrionales</taxon>
        <taxon>Vibrionaceae</taxon>
        <taxon>Photobacterium</taxon>
    </lineage>
</organism>
<dbReference type="EMBL" id="JAUOPU010000046">
    <property type="protein sequence ID" value="MDO6545301.1"/>
    <property type="molecule type" value="Genomic_DNA"/>
</dbReference>
<sequence length="98" mass="11407">MSFPCTRCGLCCQKIKGIAELEEFHSGDGKCKHYSQHKGCLIYQKRPLVCRIDEGYEKLFSQLVGLKEYYQKNAEVCNSLQQEQDYPPRYRVNLDNGH</sequence>
<protein>
    <submittedName>
        <fullName evidence="1">YkgJ family cysteine cluster protein</fullName>
    </submittedName>
    <submittedName>
        <fullName evidence="2">Zinc/iron-chelating domain-containing protein</fullName>
    </submittedName>
</protein>
<name>A0AAW7Y9H4_9GAMM</name>
<dbReference type="Proteomes" id="UP000215999">
    <property type="component" value="Unassembled WGS sequence"/>
</dbReference>
<dbReference type="Pfam" id="PF03692">
    <property type="entry name" value="CxxCxxCC"/>
    <property type="match status" value="1"/>
</dbReference>
<evidence type="ECO:0000313" key="2">
    <source>
        <dbReference type="EMBL" id="OZS43163.1"/>
    </source>
</evidence>
<evidence type="ECO:0000313" key="3">
    <source>
        <dbReference type="Proteomes" id="UP000215999"/>
    </source>
</evidence>
<dbReference type="AlphaFoldDB" id="A0AAW7Y9H4"/>
<keyword evidence="3" id="KW-1185">Reference proteome</keyword>
<proteinExistence type="predicted"/>
<accession>A0AAW7Y9H4</accession>
<reference evidence="1" key="3">
    <citation type="submission" date="2023-07" db="EMBL/GenBank/DDBJ databases">
        <title>Genome content predicts the carbon catabolic preferences of heterotrophic bacteria.</title>
        <authorList>
            <person name="Gralka M."/>
        </authorList>
    </citation>
    <scope>NUCLEOTIDE SEQUENCE</scope>
    <source>
        <strain evidence="1">G2M05</strain>
    </source>
</reference>
<evidence type="ECO:0000313" key="4">
    <source>
        <dbReference type="Proteomes" id="UP001170624"/>
    </source>
</evidence>
<gene>
    <name evidence="2" type="ORF">ASV53_14645</name>
    <name evidence="1" type="ORF">Q4568_22415</name>
</gene>
<dbReference type="RefSeq" id="WP_016768613.1">
    <property type="nucleotide sequence ID" value="NZ_JAUOPU010000046.1"/>
</dbReference>
<evidence type="ECO:0000313" key="1">
    <source>
        <dbReference type="EMBL" id="MDO6545301.1"/>
    </source>
</evidence>
<reference evidence="2 3" key="1">
    <citation type="journal article" date="2016" name="Antonie Van Leeuwenhoek">
        <title>Photobacterium sanguinicancri sp. nov. isolated from marine animals.</title>
        <authorList>
            <person name="Gomez-Gil B."/>
            <person name="Roque A."/>
            <person name="Rotllant G."/>
            <person name="Romalde J.L."/>
            <person name="Doce A."/>
            <person name="Eggermont M."/>
            <person name="Defoirdt T."/>
        </authorList>
    </citation>
    <scope>NUCLEOTIDE SEQUENCE [LARGE SCALE GENOMIC DNA]</scope>
    <source>
        <strain evidence="2 3">CAIM 1827</strain>
    </source>
</reference>
<comment type="caution">
    <text evidence="1">The sequence shown here is derived from an EMBL/GenBank/DDBJ whole genome shotgun (WGS) entry which is preliminary data.</text>
</comment>